<dbReference type="GO" id="GO:0008233">
    <property type="term" value="F:peptidase activity"/>
    <property type="evidence" value="ECO:0007669"/>
    <property type="project" value="UniProtKB-KW"/>
</dbReference>
<feature type="region of interest" description="Disordered" evidence="7">
    <location>
        <begin position="2256"/>
        <end position="2351"/>
    </location>
</feature>
<feature type="compositionally biased region" description="Low complexity" evidence="7">
    <location>
        <begin position="1831"/>
        <end position="1840"/>
    </location>
</feature>
<dbReference type="OrthoDB" id="412867at2759"/>
<feature type="compositionally biased region" description="Basic and acidic residues" evidence="7">
    <location>
        <begin position="2621"/>
        <end position="2635"/>
    </location>
</feature>
<feature type="compositionally biased region" description="Acidic residues" evidence="7">
    <location>
        <begin position="1170"/>
        <end position="1179"/>
    </location>
</feature>
<feature type="repeat" description="WD" evidence="6">
    <location>
        <begin position="1066"/>
        <end position="1083"/>
    </location>
</feature>
<dbReference type="PROSITE" id="PS00678">
    <property type="entry name" value="WD_REPEATS_1"/>
    <property type="match status" value="1"/>
</dbReference>
<feature type="repeat" description="WD" evidence="6">
    <location>
        <begin position="1984"/>
        <end position="2007"/>
    </location>
</feature>
<dbReference type="GeneID" id="13443833"/>
<dbReference type="CDD" id="cd01908">
    <property type="entry name" value="YafJ"/>
    <property type="match status" value="1"/>
</dbReference>
<dbReference type="Proteomes" id="UP000007494">
    <property type="component" value="Chromosome V"/>
</dbReference>
<feature type="region of interest" description="Disordered" evidence="7">
    <location>
        <begin position="1494"/>
        <end position="1539"/>
    </location>
</feature>
<feature type="compositionally biased region" description="Basic and acidic residues" evidence="7">
    <location>
        <begin position="1108"/>
        <end position="1129"/>
    </location>
</feature>
<feature type="compositionally biased region" description="Gly residues" evidence="7">
    <location>
        <begin position="1748"/>
        <end position="1758"/>
    </location>
</feature>
<feature type="region of interest" description="Disordered" evidence="7">
    <location>
        <begin position="1738"/>
        <end position="1840"/>
    </location>
</feature>
<dbReference type="InterPro" id="IPR029055">
    <property type="entry name" value="Ntn_hydrolases_N"/>
</dbReference>
<dbReference type="Pfam" id="PF00400">
    <property type="entry name" value="WD40"/>
    <property type="match status" value="1"/>
</dbReference>
<dbReference type="InterPro" id="IPR036322">
    <property type="entry name" value="WD40_repeat_dom_sf"/>
</dbReference>
<keyword evidence="3" id="KW-0479">Metal-binding</keyword>
<evidence type="ECO:0000256" key="1">
    <source>
        <dbReference type="ARBA" id="ARBA00022574"/>
    </source>
</evidence>
<dbReference type="InterPro" id="IPR051458">
    <property type="entry name" value="Cyt/Met_Dipeptidase"/>
</dbReference>
<feature type="region of interest" description="Disordered" evidence="7">
    <location>
        <begin position="994"/>
        <end position="1053"/>
    </location>
</feature>
<feature type="region of interest" description="Disordered" evidence="7">
    <location>
        <begin position="2128"/>
        <end position="2203"/>
    </location>
</feature>
<feature type="compositionally biased region" description="Basic and acidic residues" evidence="7">
    <location>
        <begin position="3111"/>
        <end position="3121"/>
    </location>
</feature>
<feature type="compositionally biased region" description="Basic and acidic residues" evidence="7">
    <location>
        <begin position="2647"/>
        <end position="2668"/>
    </location>
</feature>
<dbReference type="VEuPathDB" id="ToxoDB:NCLIV_013170"/>
<feature type="compositionally biased region" description="Low complexity" evidence="7">
    <location>
        <begin position="2190"/>
        <end position="2200"/>
    </location>
</feature>
<protein>
    <submittedName>
        <fullName evidence="8">Putative WD domain-containing protein</fullName>
    </submittedName>
</protein>
<evidence type="ECO:0000313" key="9">
    <source>
        <dbReference type="Proteomes" id="UP000007494"/>
    </source>
</evidence>
<feature type="region of interest" description="Disordered" evidence="7">
    <location>
        <begin position="100"/>
        <end position="131"/>
    </location>
</feature>
<feature type="compositionally biased region" description="Low complexity" evidence="7">
    <location>
        <begin position="1695"/>
        <end position="1712"/>
    </location>
</feature>
<dbReference type="eggNOG" id="KOG1268">
    <property type="taxonomic scope" value="Eukaryota"/>
</dbReference>
<keyword evidence="1 6" id="KW-0853">WD repeat</keyword>
<dbReference type="InterPro" id="IPR015943">
    <property type="entry name" value="WD40/YVTN_repeat-like_dom_sf"/>
</dbReference>
<dbReference type="GO" id="GO:0006751">
    <property type="term" value="P:glutathione catabolic process"/>
    <property type="evidence" value="ECO:0007669"/>
    <property type="project" value="TreeGrafter"/>
</dbReference>
<organism evidence="8 9">
    <name type="scientific">Neospora caninum (strain Liverpool)</name>
    <dbReference type="NCBI Taxonomy" id="572307"/>
    <lineage>
        <taxon>Eukaryota</taxon>
        <taxon>Sar</taxon>
        <taxon>Alveolata</taxon>
        <taxon>Apicomplexa</taxon>
        <taxon>Conoidasida</taxon>
        <taxon>Coccidia</taxon>
        <taxon>Eucoccidiorida</taxon>
        <taxon>Eimeriorina</taxon>
        <taxon>Sarcocystidae</taxon>
        <taxon>Neospora</taxon>
    </lineage>
</organism>
<feature type="region of interest" description="Disordered" evidence="7">
    <location>
        <begin position="1361"/>
        <end position="1389"/>
    </location>
</feature>
<feature type="region of interest" description="Disordered" evidence="7">
    <location>
        <begin position="1640"/>
        <end position="1712"/>
    </location>
</feature>
<dbReference type="SMART" id="SM00320">
    <property type="entry name" value="WD40"/>
    <property type="match status" value="4"/>
</dbReference>
<dbReference type="SUPFAM" id="SSF56235">
    <property type="entry name" value="N-terminal nucleophile aminohydrolases (Ntn hydrolases)"/>
    <property type="match status" value="1"/>
</dbReference>
<proteinExistence type="predicted"/>
<dbReference type="eggNOG" id="KOG2276">
    <property type="taxonomic scope" value="Eukaryota"/>
</dbReference>
<feature type="compositionally biased region" description="Basic and acidic residues" evidence="7">
    <location>
        <begin position="1800"/>
        <end position="1821"/>
    </location>
</feature>
<dbReference type="eggNOG" id="KOG0274">
    <property type="taxonomic scope" value="Eukaryota"/>
</dbReference>
<feature type="repeat" description="WD" evidence="6">
    <location>
        <begin position="2008"/>
        <end position="2049"/>
    </location>
</feature>
<dbReference type="EMBL" id="FR823386">
    <property type="protein sequence ID" value="CBZ51524.1"/>
    <property type="molecule type" value="Genomic_DNA"/>
</dbReference>
<feature type="region of interest" description="Disordered" evidence="7">
    <location>
        <begin position="2543"/>
        <end position="2572"/>
    </location>
</feature>
<dbReference type="Gene3D" id="3.30.70.360">
    <property type="match status" value="1"/>
</dbReference>
<feature type="compositionally biased region" description="Basic and acidic residues" evidence="7">
    <location>
        <begin position="1197"/>
        <end position="1210"/>
    </location>
</feature>
<gene>
    <name evidence="8" type="ORF">NCLIV_013170</name>
</gene>
<dbReference type="RefSeq" id="XP_003881557.1">
    <property type="nucleotide sequence ID" value="XM_003881508.1"/>
</dbReference>
<evidence type="ECO:0000256" key="4">
    <source>
        <dbReference type="ARBA" id="ARBA00022737"/>
    </source>
</evidence>
<dbReference type="InterPro" id="IPR001680">
    <property type="entry name" value="WD40_rpt"/>
</dbReference>
<reference evidence="9" key="1">
    <citation type="journal article" date="2012" name="PLoS Pathog.">
        <title>Comparative genomics of the apicomplexan parasites Toxoplasma gondii and Neospora caninum: Coccidia differing in host range and transmission strategy.</title>
        <authorList>
            <person name="Reid A.J."/>
            <person name="Vermont S.J."/>
            <person name="Cotton J.A."/>
            <person name="Harris D."/>
            <person name="Hill-Cawthorne G.A."/>
            <person name="Konen-Waisman S."/>
            <person name="Latham S.M."/>
            <person name="Mourier T."/>
            <person name="Norton R."/>
            <person name="Quail M.A."/>
            <person name="Sanders M."/>
            <person name="Shanmugam D."/>
            <person name="Sohal A."/>
            <person name="Wasmuth J.D."/>
            <person name="Brunk B."/>
            <person name="Grigg M.E."/>
            <person name="Howard J.C."/>
            <person name="Parkinson J."/>
            <person name="Roos D.S."/>
            <person name="Trees A.J."/>
            <person name="Berriman M."/>
            <person name="Pain A."/>
            <person name="Wastling J.M."/>
        </authorList>
    </citation>
    <scope>NUCLEOTIDE SEQUENCE [LARGE SCALE GENOMIC DNA]</scope>
    <source>
        <strain evidence="9">Liverpool</strain>
    </source>
</reference>
<accession>F0VD09</accession>
<feature type="compositionally biased region" description="Basic and acidic residues" evidence="7">
    <location>
        <begin position="2322"/>
        <end position="2335"/>
    </location>
</feature>
<keyword evidence="5" id="KW-0378">Hydrolase</keyword>
<feature type="region of interest" description="Disordered" evidence="7">
    <location>
        <begin position="1253"/>
        <end position="1279"/>
    </location>
</feature>
<evidence type="ECO:0000256" key="5">
    <source>
        <dbReference type="ARBA" id="ARBA00022801"/>
    </source>
</evidence>
<feature type="compositionally biased region" description="Basic and acidic residues" evidence="7">
    <location>
        <begin position="3090"/>
        <end position="3100"/>
    </location>
</feature>
<feature type="compositionally biased region" description="Basic and acidic residues" evidence="7">
    <location>
        <begin position="2546"/>
        <end position="2559"/>
    </location>
</feature>
<keyword evidence="4" id="KW-0677">Repeat</keyword>
<feature type="compositionally biased region" description="Basic and acidic residues" evidence="7">
    <location>
        <begin position="2166"/>
        <end position="2187"/>
    </location>
</feature>
<dbReference type="GO" id="GO:0006508">
    <property type="term" value="P:proteolysis"/>
    <property type="evidence" value="ECO:0007669"/>
    <property type="project" value="UniProtKB-KW"/>
</dbReference>
<dbReference type="PANTHER" id="PTHR43270">
    <property type="entry name" value="BETA-ALA-HIS DIPEPTIDASE"/>
    <property type="match status" value="1"/>
</dbReference>
<keyword evidence="9" id="KW-1185">Reference proteome</keyword>
<evidence type="ECO:0000256" key="7">
    <source>
        <dbReference type="SAM" id="MobiDB-lite"/>
    </source>
</evidence>
<evidence type="ECO:0000256" key="3">
    <source>
        <dbReference type="ARBA" id="ARBA00022723"/>
    </source>
</evidence>
<feature type="region of interest" description="Disordered" evidence="7">
    <location>
        <begin position="331"/>
        <end position="366"/>
    </location>
</feature>
<feature type="region of interest" description="Disordered" evidence="7">
    <location>
        <begin position="2074"/>
        <end position="2094"/>
    </location>
</feature>
<dbReference type="Gene3D" id="3.40.630.10">
    <property type="entry name" value="Zn peptidases"/>
    <property type="match status" value="2"/>
</dbReference>
<evidence type="ECO:0000256" key="2">
    <source>
        <dbReference type="ARBA" id="ARBA00022670"/>
    </source>
</evidence>
<name>F0VD09_NEOCL</name>
<evidence type="ECO:0000313" key="8">
    <source>
        <dbReference type="EMBL" id="CBZ51524.1"/>
    </source>
</evidence>
<feature type="compositionally biased region" description="Basic and acidic residues" evidence="7">
    <location>
        <begin position="1765"/>
        <end position="1778"/>
    </location>
</feature>
<feature type="compositionally biased region" description="Low complexity" evidence="7">
    <location>
        <begin position="1361"/>
        <end position="1378"/>
    </location>
</feature>
<feature type="region of interest" description="Disordered" evidence="7">
    <location>
        <begin position="1163"/>
        <end position="1213"/>
    </location>
</feature>
<dbReference type="SUPFAM" id="SSF50978">
    <property type="entry name" value="WD40 repeat-like"/>
    <property type="match status" value="1"/>
</dbReference>
<feature type="region of interest" description="Disordered" evidence="7">
    <location>
        <begin position="3078"/>
        <end position="3121"/>
    </location>
</feature>
<feature type="region of interest" description="Disordered" evidence="7">
    <location>
        <begin position="1103"/>
        <end position="1129"/>
    </location>
</feature>
<keyword evidence="2" id="KW-0645">Protease</keyword>
<evidence type="ECO:0000256" key="6">
    <source>
        <dbReference type="PROSITE-ProRule" id="PRU00221"/>
    </source>
</evidence>
<feature type="compositionally biased region" description="Basic and acidic residues" evidence="7">
    <location>
        <begin position="1494"/>
        <end position="1531"/>
    </location>
</feature>
<sequence length="3177" mass="338443">MCRLTCVITSGQPLLLADILTRPRMGIIHQSFNCKERLPHRTIRQAYHQASLNGDGFGVGWYSSPSSYAPPVAYDDEESCFDSQAYEDCSRETNFPASANSACLNDDRSVERNGKRDRGGEPHPHHSPASLADAEPCVFTSLKPAWADRNLFILAEKIASRLIFAHVRAASTNLSGSCAGAAAKAISAGDHSDNGGLPLWATCSSSVSTELCCHPFRCGRFLFMHNGGIGDFEMIRRPLLSLLPDPFFTYAITNSSIDSVCLFALFLSLLPHSPLEPSTPATMRNAVEQMINVTCCLLEKHKSTSITLLNVVVTDGACVVATKFVTGGCGERTCDRERTPHSPGSKGEGRRRPLSPLSPAPRPKDKLPAVYSQWYKAMLEATEEGSDQEDSPQFEEDGSQAASLYFATGTRWQQQGADPESFVMTHSDKRTDICIVTSEPLTANPDDWMAVPRNHLVLITPAIDLMLHPITVSLTMPSFFFTSSPSRSLSPFSTVLHQTSPRGRGITVNTGTPALGSRFASPWQNPREGPVEKHNVEGGAAGVVSARSAQPLCRAASPEVPACVLSPRRRPDGAKTLPTRFSLFTTESTDARVSLVSSVPSPAQSFPHAECALPGTPVSPAARPGEELRQAAGHTDAGGVATAMKAQTDECAAREEALEIRGTDKREEALEIRVTDKRGEALEIRVTDKRQEALETKISAKREDGSPRFAGELASTGHGALWESQRPGLVSSRGLEAFACGVPLRVCEVPETGRDDCFSDSSPSAASPHAAGAPQGAWSGSFTLSPALPPPAVALFPGTAPFCPSVEGGEEKPASHRLLSPLAPSRGLSLPPFFACSSPLVSLYSPSPSAFPSTFYHLVHTLRVSRSAILSMTAVTVRFLLDTSRCSCALSSFSSLASGDESEAFEPDDLLLRPGASLGTPVGRALSSASRHTQARYVQQSKGLYLTCRFLIAGRQDGSITVVETPSACLSRRRCFQAHTGGVLSLTAFAVTPGGRADPASEAKRTAAEPSTGEDAWGRDAQARENGAGLATQVEGGKGREQSTPVSDEEAGSGCTCCRRQLPKIYLVSGSSDTSVALWDISSLVLSSAAASAAAAVAAPPFALPQGEDEKTRESGREGEAGRDIRRESHQIEDVEMELDANALLALRIRLRPHQGDVLSVSGFPAEAQSNEEGDEGEEGCGTREERQSRRGKGGRRRSEEAGGRGEARGCEVAPRGAKRIFGDRRLPLDSGAGCVYTYYHCSRCCDLWGRRPTRSSRKGSESKILRSEGASGPLSFSPPSLLAPPELSPLSSGRPSPPGLDVSPIFASAFSAPSLLFLGFQSTKVGVMSIPSLLRYIAYVDAFLVFLDRLLLASSLGSASGASSAASSRSSSAVGRATPSAETPDEAGLHHIRLRHEEEGKKIFALAAALLREVVLVDTKDHVCYPRKKPKRGARHPGHPCCFSGGVFACKAPDNLDVFPLINASLQDELQRSLRRYRNLSLLESFAEMRSFEESAAGDRRQEEVHPTVDKRAENEQAEGEASHGHRGEEPVGESRVFSKAAASRRRSACPPVVRETAPGLLLARTLSETLSPQPCTLFALSKASCCGDRLDETGKGERETETPSVPLFPLQALGCSLLSSRDLRLECRFLPFALEASGCSPHSQCGRDRSKLTRAHRPQEDDEREVEGSGRRHLFGGSSWSSLPGTPERGKRSPSTACLSPPASPTSAASRGGFCHAGAFSSVSAICASSQLVGMVEPQSPAPDGGRSGGDQGLGDRGASPNGDKHGDSSRGREVRAAAPEEPCASPQEAVASSPGREGSRRQDRETDQRQDREPKRETGVAMASCMRSSPPESSPLAALPGAADPPGHVGFVECVVACGPYLCSGGGDGRVVVWAPKTGTVRGELRGHRGGVLCLSFYAGETDPGYGCARQSRRRAHLPGGAAQEAEGSAFKAGSLSETLSPLSSEESAPRRVRSARFGPAAGRRSAGVWGHEADVETEGLLFSGSRDKTIRVWRIDDMVCVHALLQHSAEVLSLTSSCAHGLLVSGAANGEIFVWCVETLEVVHALGTACLGNTHRPLLSPSMFSFRQAFGPDGDAPPHAEPKQSPALARSGQGVAVTALLLVGRTAAAEKCFPRRRRLERGFSGSDVEPRLSGAVGGRGESDEGLGAAPRTVSQKAPRRKQALEGAHEPPRKEARCGMRTEESSGDSSGESSGNSSEDDVEMNLLLDGDGTDTVQLWAATGNGLLRVWQVPSLKNRGRHLALLASLTETGQSLQLENPSEGPVDPEETRAPAGTGEPDSEARVGAQKPSRGRESWRRDAEAVEGDDGTGLAGSGRSRRPETPRRQTEAASRRAVRRARGPRSAGASPSPSLLTFAYLQRLASRPTAPFPFGVPFVSAPSVSLSSSSCFMNLLRRFVSLPSVSGSPACVVPGWQAASFLASCFERLLGAEVRLIPTSCASSCSPWAVATLAGGERGARAGAAAGREPREAPANGPFFAPCAPQSGRGDPGETAGLPLVLARLGSDPSKPTVVFYSHYDVVGAEVNGGEARELQALCGASPRETARRKGPEGHEADGDSGTGAAETLSSWRSNPWSVWGEDGYVYGRGVSDNKGPILCTLFAVRAFARHRRRRRHLAVRTEENRDRQEERRRASAQNGVGQATRETDGDTEGTKRESGNGTRERKCRTEKGLPFNFVWVSEGREESGSGGFEDALKKHLNWIVGTKFFVICTNSYWIDDVHPCLVYGMRGVVDARIVVKGGGEQTGHHSGVHGGAVAEPLQELLQAVSSLTDVRTGRVRVPHFYDGVLPLPDDEVSSLMKIPVDAAAYGASVKHAGLRSRDGPTLLRKRWLEPCLSVVNISSSAQCLADGAAAVLPASSLAEWTGKAEPSLHARCDHAHPVARDGSVAPSAGGNFRIIPSAAFCDLCIRLVPSQNPVAVFLALKRYVEALFRDMQSEHQVYVHLVGHGQGWKTNRQSHSAKELFSAAHQAIQESCLVALVGCTFPFSSRPTVFPRGSAEASPLLMVPAVSRVRASFAFTLFPGGFPLFSQIWGVEPLHILEGGSMPVIKVLTDLLIRHSAVLRCASTACAITPSLRSSGSSSFVGADQERHPSELTLEKTSSNPGNEGQKETDGKGEKAANLDDVVAIQIPLGQASDNAHLPNERIRVINLYRGAKVLERTLDLLAQLHRRQSF</sequence>
<dbReference type="InParanoid" id="F0VD09"/>
<dbReference type="Gene3D" id="3.60.20.10">
    <property type="entry name" value="Glutamine Phosphoribosylpyrophosphate, subunit 1, domain 1"/>
    <property type="match status" value="1"/>
</dbReference>
<dbReference type="Gene3D" id="2.130.10.10">
    <property type="entry name" value="YVTN repeat-like/Quinoprotein amine dehydrogenase"/>
    <property type="match status" value="2"/>
</dbReference>
<dbReference type="OMA" id="STELCCH"/>
<dbReference type="SUPFAM" id="SSF53187">
    <property type="entry name" value="Zn-dependent exopeptidases"/>
    <property type="match status" value="2"/>
</dbReference>
<feature type="region of interest" description="Disordered" evidence="7">
    <location>
        <begin position="2615"/>
        <end position="2668"/>
    </location>
</feature>
<feature type="compositionally biased region" description="Basic and acidic residues" evidence="7">
    <location>
        <begin position="105"/>
        <end position="124"/>
    </location>
</feature>
<dbReference type="InterPro" id="IPR019775">
    <property type="entry name" value="WD40_repeat_CS"/>
</dbReference>
<dbReference type="PANTHER" id="PTHR43270:SF8">
    <property type="entry name" value="DI- AND TRIPEPTIDASE DUG2-RELATED"/>
    <property type="match status" value="1"/>
</dbReference>
<feature type="compositionally biased region" description="Basic and acidic residues" evidence="7">
    <location>
        <begin position="2295"/>
        <end position="2305"/>
    </location>
</feature>
<dbReference type="PROSITE" id="PS50082">
    <property type="entry name" value="WD_REPEATS_2"/>
    <property type="match status" value="3"/>
</dbReference>
<dbReference type="GO" id="GO:0046872">
    <property type="term" value="F:metal ion binding"/>
    <property type="evidence" value="ECO:0007669"/>
    <property type="project" value="UniProtKB-KW"/>
</dbReference>